<dbReference type="AlphaFoldDB" id="I9WRJ2"/>
<comment type="caution">
    <text evidence="1">The sequence shown here is derived from an EMBL/GenBank/DDBJ whole genome shotgun (WGS) entry which is preliminary data.</text>
</comment>
<keyword evidence="1" id="KW-0808">Transferase</keyword>
<accession>I9WRJ2</accession>
<sequence length="118" mass="14021">MLKEYLEGIKDITHEKNELTHRLFLHNLLDKLKNHFNKEYKIEHEPERKQGSQPDFRISYQGLNIGYIENKKVGTNLNRLLKSDQVLKYLELNPNLMLTDLLTHTPKNTLVRGIRTRL</sequence>
<proteinExistence type="predicted"/>
<dbReference type="RefSeq" id="WP_000910920.1">
    <property type="nucleotide sequence ID" value="NZ_AKPP01000004.1"/>
</dbReference>
<evidence type="ECO:0000313" key="1">
    <source>
        <dbReference type="EMBL" id="EJC06405.1"/>
    </source>
</evidence>
<dbReference type="GO" id="GO:0032259">
    <property type="term" value="P:methylation"/>
    <property type="evidence" value="ECO:0007669"/>
    <property type="project" value="UniProtKB-KW"/>
</dbReference>
<keyword evidence="1" id="KW-0489">Methyltransferase</keyword>
<dbReference type="EMBL" id="AKPP01000004">
    <property type="protein sequence ID" value="EJC06405.1"/>
    <property type="molecule type" value="Genomic_DNA"/>
</dbReference>
<gene>
    <name evidence="1" type="ORF">HPHPP15_1601</name>
</gene>
<dbReference type="Proteomes" id="UP000005838">
    <property type="component" value="Unassembled WGS sequence"/>
</dbReference>
<reference evidence="1 2" key="1">
    <citation type="journal article" date="2013" name="Pathog. Dis.">
        <title>Genome sequences of 65 Helicobacter pylori strains isolated from asymptomatic individuals and patients with gastric cancer, peptic ulcer disease, or gastritis.</title>
        <authorList>
            <person name="Blanchard T.G."/>
            <person name="Czinn S.J."/>
            <person name="Correa P."/>
            <person name="Nakazawa T."/>
            <person name="Keelan M."/>
            <person name="Morningstar L."/>
            <person name="Santana-Cruz I."/>
            <person name="Maroo A."/>
            <person name="McCracken C."/>
            <person name="Shefchek K."/>
            <person name="Daugherty S."/>
            <person name="Song Y."/>
            <person name="Fraser C.M."/>
            <person name="Fricke W.F."/>
        </authorList>
    </citation>
    <scope>NUCLEOTIDE SEQUENCE [LARGE SCALE GENOMIC DNA]</scope>
    <source>
        <strain evidence="1 2">Hp P-15</strain>
    </source>
</reference>
<name>I9WRJ2_HELPX</name>
<protein>
    <submittedName>
        <fullName evidence="1">Putative adenine specific DNA methyltransferase 1</fullName>
    </submittedName>
</protein>
<dbReference type="GO" id="GO:0008168">
    <property type="term" value="F:methyltransferase activity"/>
    <property type="evidence" value="ECO:0007669"/>
    <property type="project" value="UniProtKB-KW"/>
</dbReference>
<organism evidence="1 2">
    <name type="scientific">Helicobacter pylori Hp P-15</name>
    <dbReference type="NCBI Taxonomy" id="992080"/>
    <lineage>
        <taxon>Bacteria</taxon>
        <taxon>Pseudomonadati</taxon>
        <taxon>Campylobacterota</taxon>
        <taxon>Epsilonproteobacteria</taxon>
        <taxon>Campylobacterales</taxon>
        <taxon>Helicobacteraceae</taxon>
        <taxon>Helicobacter</taxon>
    </lineage>
</organism>
<evidence type="ECO:0000313" key="2">
    <source>
        <dbReference type="Proteomes" id="UP000005838"/>
    </source>
</evidence>
<dbReference type="PATRIC" id="fig|992080.3.peg.1556"/>